<dbReference type="Pfam" id="PF07735">
    <property type="entry name" value="FBA_2"/>
    <property type="match status" value="1"/>
</dbReference>
<dbReference type="OrthoDB" id="9010513at2759"/>
<feature type="domain" description="F-box" evidence="1">
    <location>
        <begin position="4"/>
        <end position="55"/>
    </location>
</feature>
<dbReference type="PANTHER" id="PTHR22899">
    <property type="entry name" value="CYCLIN-RELATED F-BOX FAMILY"/>
    <property type="match status" value="1"/>
</dbReference>
<keyword evidence="3" id="KW-1185">Reference proteome</keyword>
<dbReference type="PROSITE" id="PS50181">
    <property type="entry name" value="FBOX"/>
    <property type="match status" value="1"/>
</dbReference>
<accession>E3N5C0</accession>
<proteinExistence type="predicted"/>
<dbReference type="Pfam" id="PF00646">
    <property type="entry name" value="F-box"/>
    <property type="match status" value="1"/>
</dbReference>
<dbReference type="AlphaFoldDB" id="E3N5C0"/>
<dbReference type="HOGENOM" id="CLU_028840_5_1_1"/>
<sequence length="369" mass="43412">MTTPFPLLRLPHLVLMPILEQMDFMERIALSINSKRARMFLKLLKMKCEHINLRLEDNRVEMKVFFDNSEELKVDMYTDRYKINLRYGNDHIFWWSGTLSPIDYVLPIMDVTHCKSIKELTFPRVSDYDPKYDAHIPLLTKLKKIDEVIVENTTSWCFSPHSPLLKVLRIIFPVSSAVTISDQVGKPKYLREVFKGNFDAVSVSLPWEIEGFSLNDWRIANAKTLKLDLRMTNVWSFMGMANVKSLGGSDFKVEDVNRYFKLWMKKKCNPRLENLIVRTRENVTKDLLLKGLNAVQVPIRTDVKLLRSDEEITFEFDITRADGRRATIRISNLQIVYFYVWPICQNQSSFMRRFSSFSSFYNSCIEHFK</sequence>
<dbReference type="InParanoid" id="E3N5C0"/>
<organism evidence="3">
    <name type="scientific">Caenorhabditis remanei</name>
    <name type="common">Caenorhabditis vulgaris</name>
    <dbReference type="NCBI Taxonomy" id="31234"/>
    <lineage>
        <taxon>Eukaryota</taxon>
        <taxon>Metazoa</taxon>
        <taxon>Ecdysozoa</taxon>
        <taxon>Nematoda</taxon>
        <taxon>Chromadorea</taxon>
        <taxon>Rhabditida</taxon>
        <taxon>Rhabditina</taxon>
        <taxon>Rhabditomorpha</taxon>
        <taxon>Rhabditoidea</taxon>
        <taxon>Rhabditidae</taxon>
        <taxon>Peloderinae</taxon>
        <taxon>Caenorhabditis</taxon>
    </lineage>
</organism>
<dbReference type="Proteomes" id="UP000008281">
    <property type="component" value="Unassembled WGS sequence"/>
</dbReference>
<dbReference type="InterPro" id="IPR053222">
    <property type="entry name" value="Zygotic_Embryogenesis-Asso"/>
</dbReference>
<dbReference type="InterPro" id="IPR012885">
    <property type="entry name" value="F-box_Sdz-33"/>
</dbReference>
<name>E3N5C0_CAERE</name>
<evidence type="ECO:0000259" key="1">
    <source>
        <dbReference type="PROSITE" id="PS50181"/>
    </source>
</evidence>
<dbReference type="PANTHER" id="PTHR22899:SF0">
    <property type="entry name" value="F-BOX ASSOCIATED DOMAIN-CONTAINING PROTEIN-RELATED"/>
    <property type="match status" value="1"/>
</dbReference>
<protein>
    <recommendedName>
        <fullName evidence="1">F-box domain-containing protein</fullName>
    </recommendedName>
</protein>
<dbReference type="InterPro" id="IPR001810">
    <property type="entry name" value="F-box_dom"/>
</dbReference>
<evidence type="ECO:0000313" key="2">
    <source>
        <dbReference type="EMBL" id="EFO87125.1"/>
    </source>
</evidence>
<dbReference type="EMBL" id="DS268531">
    <property type="protein sequence ID" value="EFO87125.1"/>
    <property type="molecule type" value="Genomic_DNA"/>
</dbReference>
<evidence type="ECO:0000313" key="3">
    <source>
        <dbReference type="Proteomes" id="UP000008281"/>
    </source>
</evidence>
<gene>
    <name evidence="2" type="ORF">CRE_28944</name>
</gene>
<reference evidence="2" key="1">
    <citation type="submission" date="2007-07" db="EMBL/GenBank/DDBJ databases">
        <title>PCAP assembly of the Caenorhabditis remanei genome.</title>
        <authorList>
            <consortium name="The Caenorhabditis remanei Sequencing Consortium"/>
            <person name="Wilson R.K."/>
        </authorList>
    </citation>
    <scope>NUCLEOTIDE SEQUENCE [LARGE SCALE GENOMIC DNA]</scope>
    <source>
        <strain evidence="2">PB4641</strain>
    </source>
</reference>